<dbReference type="GO" id="GO:0005975">
    <property type="term" value="P:carbohydrate metabolic process"/>
    <property type="evidence" value="ECO:0007669"/>
    <property type="project" value="InterPro"/>
</dbReference>
<dbReference type="CDD" id="cd10970">
    <property type="entry name" value="CE4_DAC_u1_6s"/>
    <property type="match status" value="1"/>
</dbReference>
<dbReference type="InterPro" id="IPR011330">
    <property type="entry name" value="Glyco_hydro/deAcase_b/a-brl"/>
</dbReference>
<sequence>MTRGLSRRQLVAALGVTSTATVAGCLDALSGDESPEADSNGGSDSNDDGDGGNGDGNGSDSWPAIDHGELLSDFESADEWVAVTGETETVPDALTGSQALAVESDGDQAAMRIEFPRGIDLDGWDTSMAIRADAVDQVHIEFMAPSRGDHLTSIRHIPDDYEGWLRLDFGYIQKHGDPDLSDVRRLNVVAVGPEDGTRLVADDLRKTEGADNGKAILSFYDGHTSHYEHALDRLDERDWAGTVPVDPDQIGSGGRMDLAQLDELHDRGWNICGYPSVSTPLPEMPEDRQRQVVANVRDTLADLGFEDGSRHFYAPADRMDDSLQTVLREDVDSAVLASGSPTGAPPTNTHMLSQIWGPDLHGGVRRAINLCDQYNQLVVLRIPRIVELEDDEEASGNSMSLEDFDELVDHIEHRGLDVVTPSDVVDGTMGGSDESDEESGDQQGVILEAGEHHSFGDIDSNTTETFALEEGILTADFSHDGDADLTVELVPTGDTNGGTRMIPTTSTAVQSGESIVTVEEGTYQLEVDADGAWSIDLDQPEVHSDDLTALPTDVSGSGSSYVGPFDTEGNVSLDVTHDGDGLFIVDGYGADGRSEQLIHQTGAFDSSRSYSAGGAVWLNVEADGDWTIALSDS</sequence>
<feature type="region of interest" description="Disordered" evidence="1">
    <location>
        <begin position="420"/>
        <end position="441"/>
    </location>
</feature>
<dbReference type="AlphaFoldDB" id="D3SSJ9"/>
<dbReference type="PROSITE" id="PS51318">
    <property type="entry name" value="TAT"/>
    <property type="match status" value="1"/>
</dbReference>
<name>D3SSJ9_NATMM</name>
<proteinExistence type="predicted"/>
<dbReference type="Proteomes" id="UP000001879">
    <property type="component" value="Chromosome"/>
</dbReference>
<evidence type="ECO:0000313" key="2">
    <source>
        <dbReference type="EMBL" id="ADD06844.1"/>
    </source>
</evidence>
<dbReference type="RefSeq" id="WP_012996816.1">
    <property type="nucleotide sequence ID" value="NC_013922.1"/>
</dbReference>
<gene>
    <name evidence="2" type="ordered locus">Nmag_3294</name>
</gene>
<dbReference type="HOGENOM" id="CLU_454656_0_0_2"/>
<dbReference type="KEGG" id="nmg:Nmag_3294"/>
<dbReference type="GeneID" id="8826158"/>
<protein>
    <submittedName>
        <fullName evidence="2">Polysaccharide deacetylase domain protein</fullName>
    </submittedName>
</protein>
<keyword evidence="3" id="KW-1185">Reference proteome</keyword>
<reference evidence="2 3" key="2">
    <citation type="journal article" date="2012" name="BMC Genomics">
        <title>A comparative genomics perspective on the genetic content of the alkaliphilic haloarchaeon Natrialba magadii ATCC 43099T.</title>
        <authorList>
            <person name="Siddaramappa S."/>
            <person name="Challacombe J.F."/>
            <person name="Decastro R.E."/>
            <person name="Pfeiffer F."/>
            <person name="Sastre D.E."/>
            <person name="Gimenez M.I."/>
            <person name="Paggi R.A."/>
            <person name="Detter J.C."/>
            <person name="Davenport K.W."/>
            <person name="Goodwin L.A."/>
            <person name="Kyrpides N."/>
            <person name="Tapia R."/>
            <person name="Pitluck S."/>
            <person name="Lucas S."/>
            <person name="Woyke T."/>
            <person name="Maupin-Furlow J.A."/>
        </authorList>
    </citation>
    <scope>NUCLEOTIDE SEQUENCE [LARGE SCALE GENOMIC DNA]</scope>
    <source>
        <strain evidence="3">ATCC 43099 / DSM 3394 / CCM 3739 / CIP 104546 / IAM 13178 / JCM 8861 / NBRC 102185 / NCIMB 2190 / MS3</strain>
    </source>
</reference>
<dbReference type="SUPFAM" id="SSF88713">
    <property type="entry name" value="Glycoside hydrolase/deacetylase"/>
    <property type="match status" value="1"/>
</dbReference>
<evidence type="ECO:0000256" key="1">
    <source>
        <dbReference type="SAM" id="MobiDB-lite"/>
    </source>
</evidence>
<dbReference type="InterPro" id="IPR006311">
    <property type="entry name" value="TAT_signal"/>
</dbReference>
<dbReference type="OrthoDB" id="248140at2157"/>
<reference evidence="3" key="1">
    <citation type="submission" date="2010-02" db="EMBL/GenBank/DDBJ databases">
        <title>Complete sequence of chromosome of Natrialba magadii ATCC 43099.</title>
        <authorList>
            <consortium name="US DOE Joint Genome Institute"/>
            <person name="Lucas S."/>
            <person name="Copeland A."/>
            <person name="Lapidus A."/>
            <person name="Cheng J.-F."/>
            <person name="Bruce D."/>
            <person name="Goodwin L."/>
            <person name="Pitluck S."/>
            <person name="Davenport K."/>
            <person name="Saunders E."/>
            <person name="Detter J.C."/>
            <person name="Han C."/>
            <person name="Tapia R."/>
            <person name="Land M."/>
            <person name="Hauser L."/>
            <person name="Kyrpides N."/>
            <person name="Mikhailova N."/>
            <person name="De Castro R.E."/>
            <person name="Maupin-Furlow J.A."/>
            <person name="Woyke T."/>
        </authorList>
    </citation>
    <scope>NUCLEOTIDE SEQUENCE [LARGE SCALE GENOMIC DNA]</scope>
    <source>
        <strain evidence="3">ATCC 43099 / DSM 3394 / CCM 3739 / CIP 104546 / IAM 13178 / JCM 8861 / NBRC 102185 / NCIMB 2190 / MS3</strain>
    </source>
</reference>
<feature type="region of interest" description="Disordered" evidence="1">
    <location>
        <begin position="28"/>
        <end position="66"/>
    </location>
</feature>
<evidence type="ECO:0000313" key="3">
    <source>
        <dbReference type="Proteomes" id="UP000001879"/>
    </source>
</evidence>
<organism evidence="2 3">
    <name type="scientific">Natrialba magadii (strain ATCC 43099 / DSM 3394 / CCM 3739 / CIP 104546 / IAM 13178 / JCM 8861 / NBRC 102185 / NCIMB 2190 / MS3)</name>
    <name type="common">Natronobacterium magadii</name>
    <dbReference type="NCBI Taxonomy" id="547559"/>
    <lineage>
        <taxon>Archaea</taxon>
        <taxon>Methanobacteriati</taxon>
        <taxon>Methanobacteriota</taxon>
        <taxon>Stenosarchaea group</taxon>
        <taxon>Halobacteria</taxon>
        <taxon>Halobacteriales</taxon>
        <taxon>Natrialbaceae</taxon>
        <taxon>Natrialba</taxon>
    </lineage>
</organism>
<accession>D3SSJ9</accession>
<dbReference type="PROSITE" id="PS51257">
    <property type="entry name" value="PROKAR_LIPOPROTEIN"/>
    <property type="match status" value="1"/>
</dbReference>
<dbReference type="PaxDb" id="547559-Nmag_3294"/>
<dbReference type="eggNOG" id="arCOG09394">
    <property type="taxonomic scope" value="Archaea"/>
</dbReference>
<dbReference type="EMBL" id="CP001932">
    <property type="protein sequence ID" value="ADD06844.1"/>
    <property type="molecule type" value="Genomic_DNA"/>
</dbReference>
<dbReference type="Gene3D" id="3.20.20.370">
    <property type="entry name" value="Glycoside hydrolase/deacetylase"/>
    <property type="match status" value="1"/>
</dbReference>